<comment type="caution">
    <text evidence="9">The sequence shown here is derived from an EMBL/GenBank/DDBJ whole genome shotgun (WGS) entry which is preliminary data.</text>
</comment>
<keyword evidence="5 7" id="KW-1133">Transmembrane helix</keyword>
<dbReference type="PANTHER" id="PTHR30576">
    <property type="entry name" value="COLANIC BIOSYNTHESIS UDP-GLUCOSE LIPID CARRIER TRANSFERASE"/>
    <property type="match status" value="1"/>
</dbReference>
<comment type="similarity">
    <text evidence="2">Belongs to the bacterial sugar transferase family.</text>
</comment>
<dbReference type="Pfam" id="PF02397">
    <property type="entry name" value="Bac_transf"/>
    <property type="match status" value="1"/>
</dbReference>
<accession>A0ABP7M199</accession>
<evidence type="ECO:0000256" key="5">
    <source>
        <dbReference type="ARBA" id="ARBA00022989"/>
    </source>
</evidence>
<reference evidence="10" key="1">
    <citation type="journal article" date="2019" name="Int. J. Syst. Evol. Microbiol.">
        <title>The Global Catalogue of Microorganisms (GCM) 10K type strain sequencing project: providing services to taxonomists for standard genome sequencing and annotation.</title>
        <authorList>
            <consortium name="The Broad Institute Genomics Platform"/>
            <consortium name="The Broad Institute Genome Sequencing Center for Infectious Disease"/>
            <person name="Wu L."/>
            <person name="Ma J."/>
        </authorList>
    </citation>
    <scope>NUCLEOTIDE SEQUENCE [LARGE SCALE GENOMIC DNA]</scope>
    <source>
        <strain evidence="10">JCM 17551</strain>
    </source>
</reference>
<dbReference type="NCBIfam" id="TIGR03023">
    <property type="entry name" value="WcaJ_sugtrans"/>
    <property type="match status" value="1"/>
</dbReference>
<evidence type="ECO:0000256" key="3">
    <source>
        <dbReference type="ARBA" id="ARBA00022679"/>
    </source>
</evidence>
<evidence type="ECO:0000256" key="2">
    <source>
        <dbReference type="ARBA" id="ARBA00006464"/>
    </source>
</evidence>
<feature type="transmembrane region" description="Helical" evidence="7">
    <location>
        <begin position="21"/>
        <end position="38"/>
    </location>
</feature>
<sequence>MKGQQGLIKPYASKFVFISRFLDSFLVVSAVGMLGMLNDHTVPLEYWVAGLLAGLLHQIMAEFTEIYRSWRSESLWAEAKQVVLCWGICFALVYIVGKFTVLENSLFAWPEVFAWFIFTITLLLFWRLVVRVALRHLRIKGYNSRTVAIVGTGSLAQQVANRLRYCSWGGYKIDGFYDDRKIHKHLDDDCRRASGSDHLVNDIIGSFSDLVEKAEAGELDSIFIALPMRAEARIQELLDRLSNSTASVYVVPDLFVFELLHARTINLNGIPAFGLIGEPMSGLNAWLKRAEDIIGSLVILSGIAIPMLVIAMGIKLTSRGPVIFKQHRYGLDGRPIEVYKFRSMTVCENSEVVTQATKNDMRITPFGGFLRRTSLDELPQFINVLQGRMSIVGPRPHAVAHNEEYRVLIPGYMRRHKIKPGITGWAQINGWRGETDTLEKMEKRIEHDLHYIHHWTLWWDVKIIIKTVFKGFVGKNAY</sequence>
<feature type="domain" description="Bacterial sugar transferase" evidence="8">
    <location>
        <begin position="288"/>
        <end position="471"/>
    </location>
</feature>
<feature type="transmembrane region" description="Helical" evidence="7">
    <location>
        <begin position="293"/>
        <end position="314"/>
    </location>
</feature>
<keyword evidence="4 7" id="KW-0812">Transmembrane</keyword>
<dbReference type="Proteomes" id="UP001501565">
    <property type="component" value="Unassembled WGS sequence"/>
</dbReference>
<dbReference type="NCBIfam" id="TIGR03025">
    <property type="entry name" value="EPS_sugtrans"/>
    <property type="match status" value="1"/>
</dbReference>
<feature type="transmembrane region" description="Helical" evidence="7">
    <location>
        <begin position="44"/>
        <end position="61"/>
    </location>
</feature>
<dbReference type="SUPFAM" id="SSF51735">
    <property type="entry name" value="NAD(P)-binding Rossmann-fold domains"/>
    <property type="match status" value="1"/>
</dbReference>
<dbReference type="InterPro" id="IPR017475">
    <property type="entry name" value="EPS_sugar_tfrase"/>
</dbReference>
<feature type="transmembrane region" description="Helical" evidence="7">
    <location>
        <begin position="82"/>
        <end position="100"/>
    </location>
</feature>
<keyword evidence="10" id="KW-1185">Reference proteome</keyword>
<evidence type="ECO:0000256" key="7">
    <source>
        <dbReference type="SAM" id="Phobius"/>
    </source>
</evidence>
<dbReference type="InterPro" id="IPR017473">
    <property type="entry name" value="Undecaprenyl-P_gluc_Ptfrase"/>
</dbReference>
<dbReference type="Pfam" id="PF13727">
    <property type="entry name" value="CoA_binding_3"/>
    <property type="match status" value="1"/>
</dbReference>
<dbReference type="Gene3D" id="3.40.50.720">
    <property type="entry name" value="NAD(P)-binding Rossmann-like Domain"/>
    <property type="match status" value="1"/>
</dbReference>
<evidence type="ECO:0000256" key="6">
    <source>
        <dbReference type="ARBA" id="ARBA00023136"/>
    </source>
</evidence>
<gene>
    <name evidence="9" type="ORF">GCM10022277_04350</name>
</gene>
<organism evidence="9 10">
    <name type="scientific">Litoribacillus peritrichatus</name>
    <dbReference type="NCBI Taxonomy" id="718191"/>
    <lineage>
        <taxon>Bacteria</taxon>
        <taxon>Pseudomonadati</taxon>
        <taxon>Pseudomonadota</taxon>
        <taxon>Gammaproteobacteria</taxon>
        <taxon>Oceanospirillales</taxon>
        <taxon>Oceanospirillaceae</taxon>
        <taxon>Litoribacillus</taxon>
    </lineage>
</organism>
<name>A0ABP7M199_9GAMM</name>
<protein>
    <submittedName>
        <fullName evidence="9">Undecaprenyl-phosphate glucose phosphotransferase</fullName>
    </submittedName>
</protein>
<comment type="subcellular location">
    <subcellularLocation>
        <location evidence="1">Membrane</location>
        <topology evidence="1">Multi-pass membrane protein</topology>
    </subcellularLocation>
</comment>
<dbReference type="RefSeq" id="WP_344795022.1">
    <property type="nucleotide sequence ID" value="NZ_BAABBN010000004.1"/>
</dbReference>
<evidence type="ECO:0000256" key="4">
    <source>
        <dbReference type="ARBA" id="ARBA00022692"/>
    </source>
</evidence>
<keyword evidence="6 7" id="KW-0472">Membrane</keyword>
<evidence type="ECO:0000313" key="10">
    <source>
        <dbReference type="Proteomes" id="UP001501565"/>
    </source>
</evidence>
<dbReference type="InterPro" id="IPR003362">
    <property type="entry name" value="Bact_transf"/>
</dbReference>
<dbReference type="InterPro" id="IPR036291">
    <property type="entry name" value="NAD(P)-bd_dom_sf"/>
</dbReference>
<evidence type="ECO:0000256" key="1">
    <source>
        <dbReference type="ARBA" id="ARBA00004141"/>
    </source>
</evidence>
<evidence type="ECO:0000313" key="9">
    <source>
        <dbReference type="EMBL" id="GAA3912753.1"/>
    </source>
</evidence>
<keyword evidence="3" id="KW-0808">Transferase</keyword>
<dbReference type="PANTHER" id="PTHR30576:SF21">
    <property type="entry name" value="UDP-GLUCOSE:UNDECAPRENYL-PHOSPHATE GLUCOSE-1-PHOSPHATE TRANSFERASE"/>
    <property type="match status" value="1"/>
</dbReference>
<feature type="transmembrane region" description="Helical" evidence="7">
    <location>
        <begin position="112"/>
        <end position="130"/>
    </location>
</feature>
<dbReference type="EMBL" id="BAABBN010000004">
    <property type="protein sequence ID" value="GAA3912753.1"/>
    <property type="molecule type" value="Genomic_DNA"/>
</dbReference>
<evidence type="ECO:0000259" key="8">
    <source>
        <dbReference type="Pfam" id="PF02397"/>
    </source>
</evidence>
<proteinExistence type="inferred from homology"/>